<keyword evidence="2" id="KW-1185">Reference proteome</keyword>
<dbReference type="EMBL" id="CADEAL010001014">
    <property type="protein sequence ID" value="CAB1428041.1"/>
    <property type="molecule type" value="Genomic_DNA"/>
</dbReference>
<dbReference type="AlphaFoldDB" id="A0A9N7YJU7"/>
<organism evidence="1 2">
    <name type="scientific">Pleuronectes platessa</name>
    <name type="common">European plaice</name>
    <dbReference type="NCBI Taxonomy" id="8262"/>
    <lineage>
        <taxon>Eukaryota</taxon>
        <taxon>Metazoa</taxon>
        <taxon>Chordata</taxon>
        <taxon>Craniata</taxon>
        <taxon>Vertebrata</taxon>
        <taxon>Euteleostomi</taxon>
        <taxon>Actinopterygii</taxon>
        <taxon>Neopterygii</taxon>
        <taxon>Teleostei</taxon>
        <taxon>Neoteleostei</taxon>
        <taxon>Acanthomorphata</taxon>
        <taxon>Carangaria</taxon>
        <taxon>Pleuronectiformes</taxon>
        <taxon>Pleuronectoidei</taxon>
        <taxon>Pleuronectidae</taxon>
        <taxon>Pleuronectes</taxon>
    </lineage>
</organism>
<evidence type="ECO:0000313" key="1">
    <source>
        <dbReference type="EMBL" id="CAB1428041.1"/>
    </source>
</evidence>
<protein>
    <submittedName>
        <fullName evidence="1">Uncharacterized protein</fullName>
    </submittedName>
</protein>
<name>A0A9N7YJU7_PLEPL</name>
<reference evidence="1" key="1">
    <citation type="submission" date="2020-03" db="EMBL/GenBank/DDBJ databases">
        <authorList>
            <person name="Weist P."/>
        </authorList>
    </citation>
    <scope>NUCLEOTIDE SEQUENCE</scope>
</reference>
<evidence type="ECO:0000313" key="2">
    <source>
        <dbReference type="Proteomes" id="UP001153269"/>
    </source>
</evidence>
<accession>A0A9N7YJU7</accession>
<dbReference type="Proteomes" id="UP001153269">
    <property type="component" value="Unassembled WGS sequence"/>
</dbReference>
<gene>
    <name evidence="1" type="ORF">PLEPLA_LOCUS15995</name>
</gene>
<proteinExistence type="predicted"/>
<comment type="caution">
    <text evidence="1">The sequence shown here is derived from an EMBL/GenBank/DDBJ whole genome shotgun (WGS) entry which is preliminary data.</text>
</comment>
<sequence>MSPTEENTISLGTEEEGLLGNAVGDNREFSTSITCSSTLLSLLDLGPCRTIWSSTFVKPLLVLSRVGPGDIGWQDNHDRTCQLHNYHTLSTYSILDGKYCIAAVDPHQQAIGCHKMNAKIKIRKRRGEERRGEESQYSDVSFLTALVSNLASLLLVAPGRDSLKEIIRE</sequence>